<comment type="subcellular location">
    <subcellularLocation>
        <location evidence="1">Secreted</location>
    </subcellularLocation>
</comment>
<keyword evidence="3" id="KW-0964">Secreted</keyword>
<organism evidence="6">
    <name type="scientific">Laodelphax striatellus</name>
    <name type="common">Small brown planthopper</name>
    <name type="synonym">Delphax striatella</name>
    <dbReference type="NCBI Taxonomy" id="195883"/>
    <lineage>
        <taxon>Eukaryota</taxon>
        <taxon>Metazoa</taxon>
        <taxon>Ecdysozoa</taxon>
        <taxon>Arthropoda</taxon>
        <taxon>Hexapoda</taxon>
        <taxon>Insecta</taxon>
        <taxon>Pterygota</taxon>
        <taxon>Neoptera</taxon>
        <taxon>Paraneoptera</taxon>
        <taxon>Hemiptera</taxon>
        <taxon>Auchenorrhyncha</taxon>
        <taxon>Fulgoroidea</taxon>
        <taxon>Delphacidae</taxon>
        <taxon>Criomorphinae</taxon>
        <taxon>Laodelphax</taxon>
    </lineage>
</organism>
<sequence length="102" mass="11857">MWTLKSAVLFFFCVLLWASPCCCDPLGAESRMHGSNPRQFQSPEDLRSYLDQLQLYYAVAGRPRFGKRVVPYATRPSSWVPAQDEGRLLEDQFDQIYSFRDK</sequence>
<dbReference type="GO" id="GO:0007218">
    <property type="term" value="P:neuropeptide signaling pathway"/>
    <property type="evidence" value="ECO:0007669"/>
    <property type="project" value="UniProtKB-KW"/>
</dbReference>
<protein>
    <submittedName>
        <fullName evidence="6">Neuropeptide FNPF</fullName>
    </submittedName>
</protein>
<keyword evidence="8" id="KW-1185">Reference proteome</keyword>
<dbReference type="Proteomes" id="UP000291343">
    <property type="component" value="Unassembled WGS sequence"/>
</dbReference>
<comment type="similarity">
    <text evidence="2 4">Belongs to the NPY family.</text>
</comment>
<dbReference type="EMBL" id="QKKF02003639">
    <property type="protein sequence ID" value="RZF47637.1"/>
    <property type="molecule type" value="Genomic_DNA"/>
</dbReference>
<dbReference type="InParanoid" id="A0A345BEE4"/>
<keyword evidence="5" id="KW-0732">Signal</keyword>
<dbReference type="GO" id="GO:0005576">
    <property type="term" value="C:extracellular region"/>
    <property type="evidence" value="ECO:0007669"/>
    <property type="project" value="UniProtKB-SubCell"/>
</dbReference>
<evidence type="ECO:0000313" key="7">
    <source>
        <dbReference type="EMBL" id="RZF47637.1"/>
    </source>
</evidence>
<name>A0A345BEE4_LAOST</name>
<dbReference type="Pfam" id="PF00159">
    <property type="entry name" value="Hormone_3"/>
    <property type="match status" value="1"/>
</dbReference>
<dbReference type="EMBL" id="MF765476">
    <property type="protein sequence ID" value="AXF48196.1"/>
    <property type="molecule type" value="mRNA"/>
</dbReference>
<dbReference type="CDD" id="cd00126">
    <property type="entry name" value="PAH"/>
    <property type="match status" value="1"/>
</dbReference>
<reference evidence="6" key="2">
    <citation type="submission" date="2017-08" db="EMBL/GenBank/DDBJ databases">
        <title>Molecular cloning and characterization of neuropeptides and G-protein coupled receptors (GPCRs) for neuropeptides in the small brown planthopper Laodelphax striatellus.</title>
        <authorList>
            <person name="Liu X.G."/>
            <person name="Ji Y.J."/>
            <person name="Wei J.Z."/>
            <person name="Du M.F."/>
            <person name="An S.H."/>
        </authorList>
    </citation>
    <scope>NUCLEOTIDE SEQUENCE</scope>
</reference>
<dbReference type="GO" id="GO:0005179">
    <property type="term" value="F:hormone activity"/>
    <property type="evidence" value="ECO:0007669"/>
    <property type="project" value="InterPro"/>
</dbReference>
<dbReference type="InterPro" id="IPR001955">
    <property type="entry name" value="Pancreatic_hormone-like"/>
</dbReference>
<evidence type="ECO:0000313" key="8">
    <source>
        <dbReference type="Proteomes" id="UP000291343"/>
    </source>
</evidence>
<dbReference type="SMART" id="SM00309">
    <property type="entry name" value="PAH"/>
    <property type="match status" value="1"/>
</dbReference>
<evidence type="ECO:0000313" key="6">
    <source>
        <dbReference type="EMBL" id="AXF48196.1"/>
    </source>
</evidence>
<feature type="chain" id="PRO_5036062832" evidence="5">
    <location>
        <begin position="24"/>
        <end position="102"/>
    </location>
</feature>
<evidence type="ECO:0000256" key="1">
    <source>
        <dbReference type="ARBA" id="ARBA00004613"/>
    </source>
</evidence>
<keyword evidence="6" id="KW-0527">Neuropeptide</keyword>
<dbReference type="AlphaFoldDB" id="A0A345BEE4"/>
<gene>
    <name evidence="7" type="ORF">LSTR_LSTR009521</name>
</gene>
<feature type="signal peptide" evidence="5">
    <location>
        <begin position="1"/>
        <end position="23"/>
    </location>
</feature>
<accession>A0A345BEE4</accession>
<dbReference type="PROSITE" id="PS50276">
    <property type="entry name" value="PANCREATIC_HORMONE_2"/>
    <property type="match status" value="1"/>
</dbReference>
<reference evidence="7" key="3">
    <citation type="submission" date="2019-02" db="EMBL/GenBank/DDBJ databases">
        <authorList>
            <person name="Zhu J."/>
            <person name="Jiang F."/>
            <person name="Wang X."/>
            <person name="Yang P."/>
            <person name="Bao Y."/>
            <person name="Zhao W."/>
            <person name="Wang W."/>
            <person name="Lu H."/>
            <person name="Wang Q."/>
            <person name="Cui N."/>
            <person name="Li J."/>
            <person name="Chen X."/>
            <person name="Luo L."/>
            <person name="Yu J."/>
            <person name="Kang L."/>
            <person name="Cui F."/>
        </authorList>
    </citation>
    <scope>NUCLEOTIDE SEQUENCE</scope>
    <source>
        <strain evidence="7">Lst14</strain>
        <tissue evidence="7">Whole body</tissue>
    </source>
</reference>
<evidence type="ECO:0000256" key="4">
    <source>
        <dbReference type="RuleBase" id="RU000656"/>
    </source>
</evidence>
<reference evidence="7 8" key="1">
    <citation type="journal article" date="2017" name="Gigascience">
        <title>Genome sequence of the small brown planthopper, Laodelphax striatellus.</title>
        <authorList>
            <person name="Zhu J."/>
            <person name="Jiang F."/>
            <person name="Wang X."/>
            <person name="Yang P."/>
            <person name="Bao Y."/>
            <person name="Zhao W."/>
            <person name="Wang W."/>
            <person name="Lu H."/>
            <person name="Wang Q."/>
            <person name="Cui N."/>
            <person name="Li J."/>
            <person name="Chen X."/>
            <person name="Luo L."/>
            <person name="Yu J."/>
            <person name="Kang L."/>
            <person name="Cui F."/>
        </authorList>
    </citation>
    <scope>NUCLEOTIDE SEQUENCE [LARGE SCALE GENOMIC DNA]</scope>
    <source>
        <strain evidence="7">Lst14</strain>
        <tissue evidence="7">Whole body</tissue>
    </source>
</reference>
<evidence type="ECO:0000256" key="3">
    <source>
        <dbReference type="ARBA" id="ARBA00022525"/>
    </source>
</evidence>
<evidence type="ECO:0000256" key="5">
    <source>
        <dbReference type="SAM" id="SignalP"/>
    </source>
</evidence>
<proteinExistence type="evidence at transcript level"/>
<dbReference type="OrthoDB" id="9972427at2759"/>
<evidence type="ECO:0000256" key="2">
    <source>
        <dbReference type="ARBA" id="ARBA00010022"/>
    </source>
</evidence>